<dbReference type="AlphaFoldDB" id="A0A7J8BEF0"/>
<protein>
    <submittedName>
        <fullName evidence="1">Uncharacterized protein</fullName>
    </submittedName>
</protein>
<keyword evidence="2" id="KW-1185">Reference proteome</keyword>
<proteinExistence type="predicted"/>
<name>A0A7J8BEF0_ROUAE</name>
<dbReference type="EMBL" id="JACASE010000017">
    <property type="protein sequence ID" value="KAF6397084.1"/>
    <property type="molecule type" value="Genomic_DNA"/>
</dbReference>
<evidence type="ECO:0000313" key="2">
    <source>
        <dbReference type="Proteomes" id="UP000593571"/>
    </source>
</evidence>
<accession>A0A7J8BEF0</accession>
<dbReference type="Proteomes" id="UP000593571">
    <property type="component" value="Unassembled WGS sequence"/>
</dbReference>
<organism evidence="1 2">
    <name type="scientific">Rousettus aegyptiacus</name>
    <name type="common">Egyptian fruit bat</name>
    <name type="synonym">Pteropus aegyptiacus</name>
    <dbReference type="NCBI Taxonomy" id="9407"/>
    <lineage>
        <taxon>Eukaryota</taxon>
        <taxon>Metazoa</taxon>
        <taxon>Chordata</taxon>
        <taxon>Craniata</taxon>
        <taxon>Vertebrata</taxon>
        <taxon>Euteleostomi</taxon>
        <taxon>Mammalia</taxon>
        <taxon>Eutheria</taxon>
        <taxon>Laurasiatheria</taxon>
        <taxon>Chiroptera</taxon>
        <taxon>Yinpterochiroptera</taxon>
        <taxon>Pteropodoidea</taxon>
        <taxon>Pteropodidae</taxon>
        <taxon>Rousettinae</taxon>
        <taxon>Rousettus</taxon>
    </lineage>
</organism>
<comment type="caution">
    <text evidence="1">The sequence shown here is derived from an EMBL/GenBank/DDBJ whole genome shotgun (WGS) entry which is preliminary data.</text>
</comment>
<reference evidence="1 2" key="1">
    <citation type="journal article" date="2020" name="Nature">
        <title>Six reference-quality genomes reveal evolution of bat adaptations.</title>
        <authorList>
            <person name="Jebb D."/>
            <person name="Huang Z."/>
            <person name="Pippel M."/>
            <person name="Hughes G.M."/>
            <person name="Lavrichenko K."/>
            <person name="Devanna P."/>
            <person name="Winkler S."/>
            <person name="Jermiin L.S."/>
            <person name="Skirmuntt E.C."/>
            <person name="Katzourakis A."/>
            <person name="Burkitt-Gray L."/>
            <person name="Ray D.A."/>
            <person name="Sullivan K.A.M."/>
            <person name="Roscito J.G."/>
            <person name="Kirilenko B.M."/>
            <person name="Davalos L.M."/>
            <person name="Corthals A.P."/>
            <person name="Power M.L."/>
            <person name="Jones G."/>
            <person name="Ransome R.D."/>
            <person name="Dechmann D.K.N."/>
            <person name="Locatelli A.G."/>
            <person name="Puechmaille S.J."/>
            <person name="Fedrigo O."/>
            <person name="Jarvis E.D."/>
            <person name="Hiller M."/>
            <person name="Vernes S.C."/>
            <person name="Myers E.W."/>
            <person name="Teeling E.C."/>
        </authorList>
    </citation>
    <scope>NUCLEOTIDE SEQUENCE [LARGE SCALE GENOMIC DNA]</scope>
    <source>
        <strain evidence="1">MRouAeg1</strain>
        <tissue evidence="1">Muscle</tissue>
    </source>
</reference>
<gene>
    <name evidence="1" type="ORF">HJG63_009751</name>
</gene>
<evidence type="ECO:0000313" key="1">
    <source>
        <dbReference type="EMBL" id="KAF6397084.1"/>
    </source>
</evidence>
<sequence>MFRRGLPNFGSMTLDRKKLRHPFCQSPRRIILFRHDCRKQNASRPQDTWHVAPVAEFCQDAVRTPHREVAAGATHRAARPRCSRSRACVSLMPQLDFQRTTFKLLSFGINYILFYAFKNVILRRGSEARPDCWRGPWHKEIQQVPIYTL</sequence>